<name>A0A0E3ZRQ4_9BACT</name>
<evidence type="ECO:0000256" key="4">
    <source>
        <dbReference type="ARBA" id="ARBA00023125"/>
    </source>
</evidence>
<dbReference type="AlphaFoldDB" id="A0A0E3ZRQ4"/>
<dbReference type="RefSeq" id="WP_046375369.1">
    <property type="nucleotide sequence ID" value="NZ_CP010429.1"/>
</dbReference>
<keyword evidence="9" id="KW-1185">Reference proteome</keyword>
<feature type="domain" description="RNA polymerase sigma-70 region 2" evidence="6">
    <location>
        <begin position="26"/>
        <end position="93"/>
    </location>
</feature>
<dbReference type="InterPro" id="IPR014284">
    <property type="entry name" value="RNA_pol_sigma-70_dom"/>
</dbReference>
<dbReference type="KEGG" id="srd:SD10_01535"/>
<dbReference type="PANTHER" id="PTHR43133:SF8">
    <property type="entry name" value="RNA POLYMERASE SIGMA FACTOR HI_1459-RELATED"/>
    <property type="match status" value="1"/>
</dbReference>
<dbReference type="Proteomes" id="UP000033054">
    <property type="component" value="Chromosome"/>
</dbReference>
<keyword evidence="4" id="KW-0238">DNA-binding</keyword>
<dbReference type="PATRIC" id="fig|1379870.5.peg.336"/>
<feature type="domain" description="RNA polymerase sigma factor 70 region 4 type 2" evidence="7">
    <location>
        <begin position="121"/>
        <end position="172"/>
    </location>
</feature>
<dbReference type="Gene3D" id="1.10.10.10">
    <property type="entry name" value="Winged helix-like DNA-binding domain superfamily/Winged helix DNA-binding domain"/>
    <property type="match status" value="1"/>
</dbReference>
<dbReference type="InterPro" id="IPR036388">
    <property type="entry name" value="WH-like_DNA-bd_sf"/>
</dbReference>
<proteinExistence type="inferred from homology"/>
<sequence>MNLTLSDEEMIRQHLNANFTGCLENLYNRYVAKVYNQCFSITRDAVQAQDFTHDIFLRVFARLDQFQGRSSFSTWLYSLAYNYCIDQIKRSKRLATTYLNDDVEYYCTSTEEAEKVDYTLHQLAQVMNRISPQEATVLRLKYQDGLPLSQIGLQLNLKESAVKMRLKRSRTKVKQLCQTAMG</sequence>
<reference evidence="8 9" key="1">
    <citation type="journal article" date="2014" name="Curr. Microbiol.">
        <title>Spirosoma radiotolerans sp. nov., a gamma-radiation-resistant bacterium isolated from gamma ray-irradiated soil.</title>
        <authorList>
            <person name="Lee J.J."/>
            <person name="Srinivasan S."/>
            <person name="Lim S."/>
            <person name="Joe M."/>
            <person name="Im S."/>
            <person name="Bae S.I."/>
            <person name="Park K.R."/>
            <person name="Han J.H."/>
            <person name="Park S.H."/>
            <person name="Joo B.M."/>
            <person name="Park S.J."/>
            <person name="Kim M.K."/>
        </authorList>
    </citation>
    <scope>NUCLEOTIDE SEQUENCE [LARGE SCALE GENOMIC DNA]</scope>
    <source>
        <strain evidence="8 9">DG5A</strain>
    </source>
</reference>
<dbReference type="PANTHER" id="PTHR43133">
    <property type="entry name" value="RNA POLYMERASE ECF-TYPE SIGMA FACTO"/>
    <property type="match status" value="1"/>
</dbReference>
<dbReference type="EMBL" id="CP010429">
    <property type="protein sequence ID" value="AKD53778.1"/>
    <property type="molecule type" value="Genomic_DNA"/>
</dbReference>
<dbReference type="InterPro" id="IPR013325">
    <property type="entry name" value="RNA_pol_sigma_r2"/>
</dbReference>
<dbReference type="SUPFAM" id="SSF88946">
    <property type="entry name" value="Sigma2 domain of RNA polymerase sigma factors"/>
    <property type="match status" value="1"/>
</dbReference>
<dbReference type="HOGENOM" id="CLU_047691_3_0_10"/>
<keyword evidence="5" id="KW-0804">Transcription</keyword>
<evidence type="ECO:0000256" key="5">
    <source>
        <dbReference type="ARBA" id="ARBA00023163"/>
    </source>
</evidence>
<evidence type="ECO:0000313" key="8">
    <source>
        <dbReference type="EMBL" id="AKD53778.1"/>
    </source>
</evidence>
<comment type="similarity">
    <text evidence="1">Belongs to the sigma-70 factor family. ECF subfamily.</text>
</comment>
<dbReference type="GO" id="GO:0006352">
    <property type="term" value="P:DNA-templated transcription initiation"/>
    <property type="evidence" value="ECO:0007669"/>
    <property type="project" value="InterPro"/>
</dbReference>
<gene>
    <name evidence="8" type="ORF">SD10_01535</name>
</gene>
<evidence type="ECO:0000259" key="7">
    <source>
        <dbReference type="Pfam" id="PF08281"/>
    </source>
</evidence>
<dbReference type="SUPFAM" id="SSF88659">
    <property type="entry name" value="Sigma3 and sigma4 domains of RNA polymerase sigma factors"/>
    <property type="match status" value="1"/>
</dbReference>
<evidence type="ECO:0000256" key="3">
    <source>
        <dbReference type="ARBA" id="ARBA00023082"/>
    </source>
</evidence>
<dbReference type="NCBIfam" id="TIGR02937">
    <property type="entry name" value="sigma70-ECF"/>
    <property type="match status" value="1"/>
</dbReference>
<evidence type="ECO:0000256" key="2">
    <source>
        <dbReference type="ARBA" id="ARBA00023015"/>
    </source>
</evidence>
<dbReference type="CDD" id="cd06171">
    <property type="entry name" value="Sigma70_r4"/>
    <property type="match status" value="1"/>
</dbReference>
<dbReference type="InterPro" id="IPR013324">
    <property type="entry name" value="RNA_pol_sigma_r3/r4-like"/>
</dbReference>
<dbReference type="STRING" id="1379870.SD10_01535"/>
<accession>A0A0E3ZRQ4</accession>
<dbReference type="GO" id="GO:0003677">
    <property type="term" value="F:DNA binding"/>
    <property type="evidence" value="ECO:0007669"/>
    <property type="project" value="UniProtKB-KW"/>
</dbReference>
<dbReference type="GO" id="GO:0016987">
    <property type="term" value="F:sigma factor activity"/>
    <property type="evidence" value="ECO:0007669"/>
    <property type="project" value="UniProtKB-KW"/>
</dbReference>
<dbReference type="Gene3D" id="1.10.1740.10">
    <property type="match status" value="1"/>
</dbReference>
<evidence type="ECO:0000313" key="9">
    <source>
        <dbReference type="Proteomes" id="UP000033054"/>
    </source>
</evidence>
<dbReference type="OrthoDB" id="1027298at2"/>
<dbReference type="Pfam" id="PF04542">
    <property type="entry name" value="Sigma70_r2"/>
    <property type="match status" value="1"/>
</dbReference>
<keyword evidence="3" id="KW-0731">Sigma factor</keyword>
<organism evidence="8 9">
    <name type="scientific">Spirosoma radiotolerans</name>
    <dbReference type="NCBI Taxonomy" id="1379870"/>
    <lineage>
        <taxon>Bacteria</taxon>
        <taxon>Pseudomonadati</taxon>
        <taxon>Bacteroidota</taxon>
        <taxon>Cytophagia</taxon>
        <taxon>Cytophagales</taxon>
        <taxon>Cytophagaceae</taxon>
        <taxon>Spirosoma</taxon>
    </lineage>
</organism>
<dbReference type="InterPro" id="IPR007627">
    <property type="entry name" value="RNA_pol_sigma70_r2"/>
</dbReference>
<dbReference type="InterPro" id="IPR039425">
    <property type="entry name" value="RNA_pol_sigma-70-like"/>
</dbReference>
<evidence type="ECO:0000259" key="6">
    <source>
        <dbReference type="Pfam" id="PF04542"/>
    </source>
</evidence>
<dbReference type="InterPro" id="IPR013249">
    <property type="entry name" value="RNA_pol_sigma70_r4_t2"/>
</dbReference>
<evidence type="ECO:0000256" key="1">
    <source>
        <dbReference type="ARBA" id="ARBA00010641"/>
    </source>
</evidence>
<evidence type="ECO:0008006" key="10">
    <source>
        <dbReference type="Google" id="ProtNLM"/>
    </source>
</evidence>
<dbReference type="Pfam" id="PF08281">
    <property type="entry name" value="Sigma70_r4_2"/>
    <property type="match status" value="1"/>
</dbReference>
<keyword evidence="2" id="KW-0805">Transcription regulation</keyword>
<protein>
    <recommendedName>
        <fullName evidence="10">RNA polymerase subunit sigma-24</fullName>
    </recommendedName>
</protein>